<feature type="compositionally biased region" description="Low complexity" evidence="1">
    <location>
        <begin position="206"/>
        <end position="226"/>
    </location>
</feature>
<dbReference type="RefSeq" id="XP_035578080.1">
    <property type="nucleotide sequence ID" value="XM_035722187.1"/>
</dbReference>
<name>A0A6P9ETL5_ZALCA</name>
<organism evidence="2 3">
    <name type="scientific">Zalophus californianus</name>
    <name type="common">California sealion</name>
    <dbReference type="NCBI Taxonomy" id="9704"/>
    <lineage>
        <taxon>Eukaryota</taxon>
        <taxon>Metazoa</taxon>
        <taxon>Chordata</taxon>
        <taxon>Craniata</taxon>
        <taxon>Vertebrata</taxon>
        <taxon>Euteleostomi</taxon>
        <taxon>Mammalia</taxon>
        <taxon>Eutheria</taxon>
        <taxon>Laurasiatheria</taxon>
        <taxon>Carnivora</taxon>
        <taxon>Caniformia</taxon>
        <taxon>Pinnipedia</taxon>
        <taxon>Otariidae</taxon>
        <taxon>Zalophus</taxon>
    </lineage>
</organism>
<dbReference type="AlphaFoldDB" id="A0A6P9ETL5"/>
<gene>
    <name evidence="3" type="primary">LOC118356005</name>
</gene>
<evidence type="ECO:0000313" key="2">
    <source>
        <dbReference type="Proteomes" id="UP000515165"/>
    </source>
</evidence>
<feature type="compositionally biased region" description="Pro residues" evidence="1">
    <location>
        <begin position="21"/>
        <end position="35"/>
    </location>
</feature>
<reference evidence="3" key="1">
    <citation type="submission" date="2025-08" db="UniProtKB">
        <authorList>
            <consortium name="RefSeq"/>
        </authorList>
    </citation>
    <scope>IDENTIFICATION</scope>
    <source>
        <tissue evidence="3">Blood</tissue>
    </source>
</reference>
<accession>A0A6P9ETL5</accession>
<keyword evidence="2" id="KW-1185">Reference proteome</keyword>
<evidence type="ECO:0000256" key="1">
    <source>
        <dbReference type="SAM" id="MobiDB-lite"/>
    </source>
</evidence>
<evidence type="ECO:0000313" key="3">
    <source>
        <dbReference type="RefSeq" id="XP_035578080.1"/>
    </source>
</evidence>
<protein>
    <submittedName>
        <fullName evidence="3">Basic proline-rich protein-like</fullName>
    </submittedName>
</protein>
<feature type="region of interest" description="Disordered" evidence="1">
    <location>
        <begin position="1"/>
        <end position="275"/>
    </location>
</feature>
<proteinExistence type="predicted"/>
<dbReference type="KEGG" id="zca:118356005"/>
<dbReference type="GeneID" id="118356005"/>
<feature type="compositionally biased region" description="Pro residues" evidence="1">
    <location>
        <begin position="178"/>
        <end position="195"/>
    </location>
</feature>
<sequence length="275" mass="29074">MTTDELNFRELAFRQTSSRRPPLPPEPREPPPQPRVLPGLAVALASSYSGGSGPRSRVRAALRDPEPPSCAPCGRGRPWAGDPPSPMPADPAQAAAPQHPPPRPVTAARGPSVNKLRAQSSEKRAGAGRLPARTPESREERERARRLKSSGPPAPGRSRPAHTGTRLHTRAHTQARTPPQPRAGVPGPPRPPRPPDGSGGRHSGAARRGGNFAPGRPRLAAPAGGRQKLRRRRRPRGQAPARLASRGPRARGLGSRHQRTPAGCRAAPPPPPGSA</sequence>
<feature type="compositionally biased region" description="Basic residues" evidence="1">
    <location>
        <begin position="227"/>
        <end position="236"/>
    </location>
</feature>
<dbReference type="Proteomes" id="UP000515165">
    <property type="component" value="Chromosome 10"/>
</dbReference>
<feature type="compositionally biased region" description="Basic and acidic residues" evidence="1">
    <location>
        <begin position="1"/>
        <end position="12"/>
    </location>
</feature>